<dbReference type="Proteomes" id="UP000484842">
    <property type="component" value="Unassembled WGS sequence"/>
</dbReference>
<protein>
    <submittedName>
        <fullName evidence="1">Helix-turn-helix transcriptional regulator</fullName>
    </submittedName>
</protein>
<name>A0A7X1NW23_9DEIO</name>
<accession>A0A7X1NW23</accession>
<dbReference type="EMBL" id="WBSL01000003">
    <property type="protein sequence ID" value="MPY66863.1"/>
    <property type="molecule type" value="Genomic_DNA"/>
</dbReference>
<organism evidence="1 2">
    <name type="scientific">Deinococcus terrestris</name>
    <dbReference type="NCBI Taxonomy" id="2651870"/>
    <lineage>
        <taxon>Bacteria</taxon>
        <taxon>Thermotogati</taxon>
        <taxon>Deinococcota</taxon>
        <taxon>Deinococci</taxon>
        <taxon>Deinococcales</taxon>
        <taxon>Deinococcaceae</taxon>
        <taxon>Deinococcus</taxon>
    </lineage>
</organism>
<keyword evidence="2" id="KW-1185">Reference proteome</keyword>
<comment type="caution">
    <text evidence="1">The sequence shown here is derived from an EMBL/GenBank/DDBJ whole genome shotgun (WGS) entry which is preliminary data.</text>
</comment>
<dbReference type="Gene3D" id="1.10.10.10">
    <property type="entry name" value="Winged helix-like DNA-binding domain superfamily/Winged helix DNA-binding domain"/>
    <property type="match status" value="1"/>
</dbReference>
<sequence>MKGPSASSSGGDFSEVTDPAAIALLLRERPRRVLAAFLSGETTVSAAARQTGLDLRVVHRDVGALTRAGLLRVARLERRAGRPVKHYQPSANAYFVDHLNTPAADLEELSSPSALRTYHLFHHAADREFSRALRESGRRWGWRLYATPEPPGYHMTQGSPADRRVSALQEWQGPAARMLQGFPVFRLTDEQARELQRDLIALMRKGEAYEQANAGEGHPFLLPVGIAPLTEEEAAGLHR</sequence>
<gene>
    <name evidence="1" type="ORF">F8S09_09200</name>
</gene>
<evidence type="ECO:0000313" key="2">
    <source>
        <dbReference type="Proteomes" id="UP000484842"/>
    </source>
</evidence>
<proteinExistence type="predicted"/>
<dbReference type="InterPro" id="IPR036388">
    <property type="entry name" value="WH-like_DNA-bd_sf"/>
</dbReference>
<dbReference type="InterPro" id="IPR036390">
    <property type="entry name" value="WH_DNA-bd_sf"/>
</dbReference>
<reference evidence="1 2" key="1">
    <citation type="submission" date="2019-10" db="EMBL/GenBank/DDBJ databases">
        <title>Deinococcus sp. isolated from soil.</title>
        <authorList>
            <person name="Li Y."/>
            <person name="Wang J."/>
        </authorList>
    </citation>
    <scope>NUCLEOTIDE SEQUENCE [LARGE SCALE GENOMIC DNA]</scope>
    <source>
        <strain evidence="1 2">SDU3-2</strain>
    </source>
</reference>
<dbReference type="AlphaFoldDB" id="A0A7X1NW23"/>
<evidence type="ECO:0000313" key="1">
    <source>
        <dbReference type="EMBL" id="MPY66863.1"/>
    </source>
</evidence>
<dbReference type="SUPFAM" id="SSF46785">
    <property type="entry name" value="Winged helix' DNA-binding domain"/>
    <property type="match status" value="1"/>
</dbReference>
<dbReference type="RefSeq" id="WP_152871195.1">
    <property type="nucleotide sequence ID" value="NZ_WBSL01000003.1"/>
</dbReference>